<dbReference type="OrthoDB" id="9765776at2"/>
<dbReference type="InterPro" id="IPR051310">
    <property type="entry name" value="MCP_chemotaxis"/>
</dbReference>
<dbReference type="GO" id="GO:0006935">
    <property type="term" value="P:chemotaxis"/>
    <property type="evidence" value="ECO:0007669"/>
    <property type="project" value="InterPro"/>
</dbReference>
<sequence>MRFKHRMWLLPLLMMVILAAGITVNSRITARASDALTRVQAVQFPAVEALRTVQEDFANVQEALSRTVTEGDTGGLTQADESAAEAREALARLGALDEVTAQLAAELSGRFEQYYSAATEATTILLGNADGDPGAAIEQMQQTLQAFDSLLQDSSEAALVQFSALLAGSSDDLQRTLQVFMLSSLVMLIVIWLGSWLQINRVLAALGGEPEAAVAVVRRIADGDFTTEVQTRPGDQSSLLYGIAVLKAKLGELMQGVHSSSDAVDSAAAEVSSAVGLLSERTSGQAANLQETAASMEEMTSTLRNSAEHSRHANDLAQAARTEAEGGLEVVNRAVDAMSEIDSSSKKIADIIGVIDEIAFQTNLLALNAAVEAARAGEQGRGFAVVASEVGSLAQRSSSAAGEIKALIQDSVGKIRDGRGLVNESGNYLNAIVASVKKVTDIIGEISTASQEQAAGLEQVNHAVTQMDRMTQQNAAMVEQVTELASRLTSESRDLAGTVSAFRIEAAASAEAQPVVDQMRRAPANRSAGNEPLGRAA</sequence>
<dbReference type="EMBL" id="VRYZ01000010">
    <property type="protein sequence ID" value="TXS89166.1"/>
    <property type="molecule type" value="Genomic_DNA"/>
</dbReference>
<dbReference type="AlphaFoldDB" id="A0A5C8ZKR8"/>
<proteinExistence type="inferred from homology"/>
<dbReference type="InterPro" id="IPR004089">
    <property type="entry name" value="MCPsignal_dom"/>
</dbReference>
<dbReference type="PANTHER" id="PTHR43531:SF14">
    <property type="entry name" value="METHYL-ACCEPTING CHEMOTAXIS PROTEIN I-RELATED"/>
    <property type="match status" value="1"/>
</dbReference>
<protein>
    <submittedName>
        <fullName evidence="8">Chemotaxis protein</fullName>
    </submittedName>
</protein>
<dbReference type="PANTHER" id="PTHR43531">
    <property type="entry name" value="PROTEIN ICFG"/>
    <property type="match status" value="1"/>
</dbReference>
<comment type="similarity">
    <text evidence="4">Belongs to the methyl-accepting chemotaxis (MCP) protein family.</text>
</comment>
<evidence type="ECO:0000313" key="8">
    <source>
        <dbReference type="EMBL" id="TXS89166.1"/>
    </source>
</evidence>
<dbReference type="FunFam" id="1.10.287.950:FF:000001">
    <property type="entry name" value="Methyl-accepting chemotaxis sensory transducer"/>
    <property type="match status" value="1"/>
</dbReference>
<reference evidence="8 9" key="1">
    <citation type="submission" date="2019-08" db="EMBL/GenBank/DDBJ databases">
        <title>Parahaliea maris sp. nov., isolated from the surface seawater.</title>
        <authorList>
            <person name="Liu Y."/>
        </authorList>
    </citation>
    <scope>NUCLEOTIDE SEQUENCE [LARGE SCALE GENOMIC DNA]</scope>
    <source>
        <strain evidence="8 9">S2-26</strain>
    </source>
</reference>
<evidence type="ECO:0000256" key="4">
    <source>
        <dbReference type="ARBA" id="ARBA00029447"/>
    </source>
</evidence>
<dbReference type="GO" id="GO:0004888">
    <property type="term" value="F:transmembrane signaling receptor activity"/>
    <property type="evidence" value="ECO:0007669"/>
    <property type="project" value="InterPro"/>
</dbReference>
<dbReference type="GO" id="GO:0007165">
    <property type="term" value="P:signal transduction"/>
    <property type="evidence" value="ECO:0007669"/>
    <property type="project" value="UniProtKB-KW"/>
</dbReference>
<evidence type="ECO:0000256" key="6">
    <source>
        <dbReference type="SAM" id="MobiDB-lite"/>
    </source>
</evidence>
<dbReference type="InterPro" id="IPR004090">
    <property type="entry name" value="Chemotax_Me-accpt_rcpt"/>
</dbReference>
<keyword evidence="2" id="KW-0488">Methylation</keyword>
<dbReference type="PRINTS" id="PR00260">
    <property type="entry name" value="CHEMTRNSDUCR"/>
</dbReference>
<dbReference type="SMART" id="SM00283">
    <property type="entry name" value="MA"/>
    <property type="match status" value="1"/>
</dbReference>
<organism evidence="8 9">
    <name type="scientific">Parahaliea aestuarii</name>
    <dbReference type="NCBI Taxonomy" id="1852021"/>
    <lineage>
        <taxon>Bacteria</taxon>
        <taxon>Pseudomonadati</taxon>
        <taxon>Pseudomonadota</taxon>
        <taxon>Gammaproteobacteria</taxon>
        <taxon>Cellvibrionales</taxon>
        <taxon>Halieaceae</taxon>
        <taxon>Parahaliea</taxon>
    </lineage>
</organism>
<dbReference type="Proteomes" id="UP000321933">
    <property type="component" value="Unassembled WGS sequence"/>
</dbReference>
<comment type="caution">
    <text evidence="8">The sequence shown here is derived from an EMBL/GenBank/DDBJ whole genome shotgun (WGS) entry which is preliminary data.</text>
</comment>
<name>A0A5C8ZKR8_9GAMM</name>
<dbReference type="CDD" id="cd11386">
    <property type="entry name" value="MCP_signal"/>
    <property type="match status" value="1"/>
</dbReference>
<keyword evidence="9" id="KW-1185">Reference proteome</keyword>
<evidence type="ECO:0000256" key="2">
    <source>
        <dbReference type="ARBA" id="ARBA00022481"/>
    </source>
</evidence>
<accession>A0A5C8ZKR8</accession>
<dbReference type="SUPFAM" id="SSF58104">
    <property type="entry name" value="Methyl-accepting chemotaxis protein (MCP) signaling domain"/>
    <property type="match status" value="1"/>
</dbReference>
<gene>
    <name evidence="8" type="ORF">FVW59_18765</name>
</gene>
<feature type="domain" description="Methyl-accepting transducer" evidence="7">
    <location>
        <begin position="260"/>
        <end position="489"/>
    </location>
</feature>
<comment type="subcellular location">
    <subcellularLocation>
        <location evidence="1">Membrane</location>
    </subcellularLocation>
</comment>
<keyword evidence="3 5" id="KW-0807">Transducer</keyword>
<dbReference type="Pfam" id="PF00015">
    <property type="entry name" value="MCPsignal"/>
    <property type="match status" value="1"/>
</dbReference>
<evidence type="ECO:0000256" key="5">
    <source>
        <dbReference type="PROSITE-ProRule" id="PRU00284"/>
    </source>
</evidence>
<evidence type="ECO:0000259" key="7">
    <source>
        <dbReference type="PROSITE" id="PS50111"/>
    </source>
</evidence>
<dbReference type="PROSITE" id="PS50111">
    <property type="entry name" value="CHEMOTAXIS_TRANSDUC_2"/>
    <property type="match status" value="1"/>
</dbReference>
<evidence type="ECO:0000313" key="9">
    <source>
        <dbReference type="Proteomes" id="UP000321933"/>
    </source>
</evidence>
<dbReference type="Gene3D" id="1.10.287.950">
    <property type="entry name" value="Methyl-accepting chemotaxis protein"/>
    <property type="match status" value="1"/>
</dbReference>
<feature type="region of interest" description="Disordered" evidence="6">
    <location>
        <begin position="510"/>
        <end position="537"/>
    </location>
</feature>
<evidence type="ECO:0000256" key="1">
    <source>
        <dbReference type="ARBA" id="ARBA00004370"/>
    </source>
</evidence>
<evidence type="ECO:0000256" key="3">
    <source>
        <dbReference type="ARBA" id="ARBA00023224"/>
    </source>
</evidence>
<dbReference type="GO" id="GO:0005886">
    <property type="term" value="C:plasma membrane"/>
    <property type="evidence" value="ECO:0007669"/>
    <property type="project" value="TreeGrafter"/>
</dbReference>